<evidence type="ECO:0000313" key="3">
    <source>
        <dbReference type="EMBL" id="XBX80894.1"/>
    </source>
</evidence>
<accession>A0AAU7W362</accession>
<dbReference type="SUPFAM" id="SSF48264">
    <property type="entry name" value="Cytochrome P450"/>
    <property type="match status" value="1"/>
</dbReference>
<dbReference type="GO" id="GO:0005506">
    <property type="term" value="F:iron ion binding"/>
    <property type="evidence" value="ECO:0007669"/>
    <property type="project" value="InterPro"/>
</dbReference>
<gene>
    <name evidence="3" type="ORF">ABIQ69_09700</name>
</gene>
<organism evidence="3">
    <name type="scientific">Agromyces sp. G08B096</name>
    <dbReference type="NCBI Taxonomy" id="3156399"/>
    <lineage>
        <taxon>Bacteria</taxon>
        <taxon>Bacillati</taxon>
        <taxon>Actinomycetota</taxon>
        <taxon>Actinomycetes</taxon>
        <taxon>Micrococcales</taxon>
        <taxon>Microbacteriaceae</taxon>
        <taxon>Agromyces</taxon>
    </lineage>
</organism>
<keyword evidence="2" id="KW-0560">Oxidoreductase</keyword>
<evidence type="ECO:0000256" key="1">
    <source>
        <dbReference type="ARBA" id="ARBA00010617"/>
    </source>
</evidence>
<dbReference type="InterPro" id="IPR017972">
    <property type="entry name" value="Cyt_P450_CS"/>
</dbReference>
<dbReference type="PANTHER" id="PTHR46696">
    <property type="entry name" value="P450, PUTATIVE (EUROFUNG)-RELATED"/>
    <property type="match status" value="1"/>
</dbReference>
<dbReference type="PRINTS" id="PR00359">
    <property type="entry name" value="BP450"/>
</dbReference>
<sequence>MPVAEDLAPLARERRLSLIGDGLGRGAEAHEHRLLRAARPALPVLNWLGQFANPIMRVPKLGWITADPRVARALLNDPEHLTLLSEGGVGHLWAQILGDWVNDLFDGPGHHDLRTRSRELFTERTSRGFVERAWGDRLTVARAVFEAGEELDLADLSRVLVGRMVTALLGTPVDPSRGDDAYREIFATGEELASIALGTTADTVLPPHKVEAARAIVERLTGHVDAAFADAPEDAVIGRCRELGLSLRETKGLATLLMVAGTETAASAMARTAALLADSGEQHRLIAAPEHRDDAVREALRVTSPAPIIGRAVLAALEIAGRTLRAGDRVVVLTWTANNLAGGFRIDRPYLPQYRQLWFGAGRHLCLGGPLAKAELGAIVDLLVGDGRPFEIVSRRYGRRVLIPAYASLVVRKRRDA</sequence>
<dbReference type="InterPro" id="IPR036396">
    <property type="entry name" value="Cyt_P450_sf"/>
</dbReference>
<dbReference type="CDD" id="cd00302">
    <property type="entry name" value="cytochrome_P450"/>
    <property type="match status" value="1"/>
</dbReference>
<dbReference type="PANTHER" id="PTHR46696:SF1">
    <property type="entry name" value="CYTOCHROME P450 YJIB-RELATED"/>
    <property type="match status" value="1"/>
</dbReference>
<keyword evidence="2" id="KW-0408">Iron</keyword>
<reference evidence="3" key="1">
    <citation type="submission" date="2024-05" db="EMBL/GenBank/DDBJ databases">
        <authorList>
            <person name="Yu L."/>
        </authorList>
    </citation>
    <scope>NUCLEOTIDE SEQUENCE</scope>
    <source>
        <strain evidence="3">G08B096</strain>
    </source>
</reference>
<name>A0AAU7W362_9MICO</name>
<dbReference type="InterPro" id="IPR002397">
    <property type="entry name" value="Cyt_P450_B"/>
</dbReference>
<dbReference type="PRINTS" id="PR00385">
    <property type="entry name" value="P450"/>
</dbReference>
<protein>
    <submittedName>
        <fullName evidence="3">Cytochrome P450</fullName>
    </submittedName>
</protein>
<comment type="similarity">
    <text evidence="1 2">Belongs to the cytochrome P450 family.</text>
</comment>
<dbReference type="Gene3D" id="1.10.630.10">
    <property type="entry name" value="Cytochrome P450"/>
    <property type="match status" value="1"/>
</dbReference>
<dbReference type="Pfam" id="PF00067">
    <property type="entry name" value="p450"/>
    <property type="match status" value="1"/>
</dbReference>
<dbReference type="GO" id="GO:0004497">
    <property type="term" value="F:monooxygenase activity"/>
    <property type="evidence" value="ECO:0007669"/>
    <property type="project" value="UniProtKB-KW"/>
</dbReference>
<keyword evidence="2" id="KW-0503">Monooxygenase</keyword>
<proteinExistence type="inferred from homology"/>
<evidence type="ECO:0000256" key="2">
    <source>
        <dbReference type="RuleBase" id="RU000461"/>
    </source>
</evidence>
<dbReference type="RefSeq" id="WP_350346920.1">
    <property type="nucleotide sequence ID" value="NZ_CP158374.1"/>
</dbReference>
<keyword evidence="2" id="KW-0479">Metal-binding</keyword>
<dbReference type="PROSITE" id="PS00086">
    <property type="entry name" value="CYTOCHROME_P450"/>
    <property type="match status" value="1"/>
</dbReference>
<dbReference type="GO" id="GO:0020037">
    <property type="term" value="F:heme binding"/>
    <property type="evidence" value="ECO:0007669"/>
    <property type="project" value="InterPro"/>
</dbReference>
<keyword evidence="2" id="KW-0349">Heme</keyword>
<dbReference type="AlphaFoldDB" id="A0AAU7W362"/>
<dbReference type="EMBL" id="CP158374">
    <property type="protein sequence ID" value="XBX80894.1"/>
    <property type="molecule type" value="Genomic_DNA"/>
</dbReference>
<dbReference type="GO" id="GO:0016705">
    <property type="term" value="F:oxidoreductase activity, acting on paired donors, with incorporation or reduction of molecular oxygen"/>
    <property type="evidence" value="ECO:0007669"/>
    <property type="project" value="InterPro"/>
</dbReference>
<dbReference type="InterPro" id="IPR001128">
    <property type="entry name" value="Cyt_P450"/>
</dbReference>